<protein>
    <submittedName>
        <fullName evidence="2">Uncharacterized protein</fullName>
    </submittedName>
</protein>
<organism evidence="2 3">
    <name type="scientific">Saitozyma podzolica</name>
    <dbReference type="NCBI Taxonomy" id="1890683"/>
    <lineage>
        <taxon>Eukaryota</taxon>
        <taxon>Fungi</taxon>
        <taxon>Dikarya</taxon>
        <taxon>Basidiomycota</taxon>
        <taxon>Agaricomycotina</taxon>
        <taxon>Tremellomycetes</taxon>
        <taxon>Tremellales</taxon>
        <taxon>Trimorphomycetaceae</taxon>
        <taxon>Saitozyma</taxon>
    </lineage>
</organism>
<name>A0A427Y353_9TREE</name>
<gene>
    <name evidence="2" type="ORF">EHS25_004859</name>
</gene>
<feature type="compositionally biased region" description="Basic and acidic residues" evidence="1">
    <location>
        <begin position="7"/>
        <end position="33"/>
    </location>
</feature>
<dbReference type="EMBL" id="RSCD01000020">
    <property type="protein sequence ID" value="RSH85463.1"/>
    <property type="molecule type" value="Genomic_DNA"/>
</dbReference>
<dbReference type="Proteomes" id="UP000279259">
    <property type="component" value="Unassembled WGS sequence"/>
</dbReference>
<feature type="region of interest" description="Disordered" evidence="1">
    <location>
        <begin position="68"/>
        <end position="87"/>
    </location>
</feature>
<accession>A0A427Y353</accession>
<sequence>MIARPTVHVDRVEVGADLKRKTEAEAGASRESEEGLTQVGPLALKAELGVSGREEIGGEALVLGMEDGVGTNAGVSPPPATCGRIVR</sequence>
<dbReference type="AlphaFoldDB" id="A0A427Y353"/>
<proteinExistence type="predicted"/>
<feature type="region of interest" description="Disordered" evidence="1">
    <location>
        <begin position="1"/>
        <end position="38"/>
    </location>
</feature>
<comment type="caution">
    <text evidence="2">The sequence shown here is derived from an EMBL/GenBank/DDBJ whole genome shotgun (WGS) entry which is preliminary data.</text>
</comment>
<keyword evidence="3" id="KW-1185">Reference proteome</keyword>
<evidence type="ECO:0000256" key="1">
    <source>
        <dbReference type="SAM" id="MobiDB-lite"/>
    </source>
</evidence>
<evidence type="ECO:0000313" key="3">
    <source>
        <dbReference type="Proteomes" id="UP000279259"/>
    </source>
</evidence>
<evidence type="ECO:0000313" key="2">
    <source>
        <dbReference type="EMBL" id="RSH85463.1"/>
    </source>
</evidence>
<reference evidence="2 3" key="1">
    <citation type="submission" date="2018-11" db="EMBL/GenBank/DDBJ databases">
        <title>Genome sequence of Saitozyma podzolica DSM 27192.</title>
        <authorList>
            <person name="Aliyu H."/>
            <person name="Gorte O."/>
            <person name="Ochsenreither K."/>
        </authorList>
    </citation>
    <scope>NUCLEOTIDE SEQUENCE [LARGE SCALE GENOMIC DNA]</scope>
    <source>
        <strain evidence="2 3">DSM 27192</strain>
    </source>
</reference>